<dbReference type="InterPro" id="IPR039425">
    <property type="entry name" value="RNA_pol_sigma-70-like"/>
</dbReference>
<evidence type="ECO:0000256" key="4">
    <source>
        <dbReference type="ARBA" id="ARBA00023125"/>
    </source>
</evidence>
<dbReference type="InterPro" id="IPR036388">
    <property type="entry name" value="WH-like_DNA-bd_sf"/>
</dbReference>
<dbReference type="InterPro" id="IPR014284">
    <property type="entry name" value="RNA_pol_sigma-70_dom"/>
</dbReference>
<evidence type="ECO:0000256" key="5">
    <source>
        <dbReference type="ARBA" id="ARBA00023163"/>
    </source>
</evidence>
<dbReference type="Pfam" id="PF04542">
    <property type="entry name" value="Sigma70_r2"/>
    <property type="match status" value="1"/>
</dbReference>
<dbReference type="RefSeq" id="WP_145444821.1">
    <property type="nucleotide sequence ID" value="NZ_CP036280.1"/>
</dbReference>
<evidence type="ECO:0000256" key="3">
    <source>
        <dbReference type="ARBA" id="ARBA00023082"/>
    </source>
</evidence>
<dbReference type="Proteomes" id="UP000320386">
    <property type="component" value="Chromosome"/>
</dbReference>
<sequence>MTHEADAQQLSAIRQGDRTQLADLLRQHQGRLYSLCLRILANPEDAADATQNAMVRIIQNLEQFEGRSRLSTWMSRIAINEGLSLLRRRKARPALRLTHHDDHNNPLALADSREPEPSRRIEEQERSREIALALEELEEHFRVVLVLRDIQAMSYEQIAETTGLAIGTVKSRLFRGRLALRQILDDREATPRRQNPEGSRG</sequence>
<keyword evidence="2" id="KW-0805">Transcription regulation</keyword>
<dbReference type="GO" id="GO:0016987">
    <property type="term" value="F:sigma factor activity"/>
    <property type="evidence" value="ECO:0007669"/>
    <property type="project" value="UniProtKB-KW"/>
</dbReference>
<dbReference type="KEGG" id="mcad:Pan265_04970"/>
<keyword evidence="3" id="KW-0731">Sigma factor</keyword>
<dbReference type="GO" id="GO:0003677">
    <property type="term" value="F:DNA binding"/>
    <property type="evidence" value="ECO:0007669"/>
    <property type="project" value="UniProtKB-KW"/>
</dbReference>
<dbReference type="SUPFAM" id="SSF88946">
    <property type="entry name" value="Sigma2 domain of RNA polymerase sigma factors"/>
    <property type="match status" value="1"/>
</dbReference>
<protein>
    <submittedName>
        <fullName evidence="9">ECF RNA polymerase sigma factor SigW</fullName>
    </submittedName>
</protein>
<evidence type="ECO:0000313" key="10">
    <source>
        <dbReference type="Proteomes" id="UP000320386"/>
    </source>
</evidence>
<proteinExistence type="inferred from homology"/>
<dbReference type="Gene3D" id="1.10.1740.10">
    <property type="match status" value="1"/>
</dbReference>
<dbReference type="InterPro" id="IPR007627">
    <property type="entry name" value="RNA_pol_sigma70_r2"/>
</dbReference>
<dbReference type="GO" id="GO:0006352">
    <property type="term" value="P:DNA-templated transcription initiation"/>
    <property type="evidence" value="ECO:0007669"/>
    <property type="project" value="InterPro"/>
</dbReference>
<dbReference type="AlphaFoldDB" id="A0A518BUQ4"/>
<keyword evidence="10" id="KW-1185">Reference proteome</keyword>
<comment type="similarity">
    <text evidence="1">Belongs to the sigma-70 factor family. ECF subfamily.</text>
</comment>
<gene>
    <name evidence="9" type="primary">sigW_1</name>
    <name evidence="9" type="ORF">Pan265_04970</name>
</gene>
<dbReference type="PANTHER" id="PTHR43133">
    <property type="entry name" value="RNA POLYMERASE ECF-TYPE SIGMA FACTO"/>
    <property type="match status" value="1"/>
</dbReference>
<dbReference type="OrthoDB" id="9785675at2"/>
<reference evidence="9 10" key="1">
    <citation type="submission" date="2019-02" db="EMBL/GenBank/DDBJ databases">
        <title>Deep-cultivation of Planctomycetes and their phenomic and genomic characterization uncovers novel biology.</title>
        <authorList>
            <person name="Wiegand S."/>
            <person name="Jogler M."/>
            <person name="Boedeker C."/>
            <person name="Pinto D."/>
            <person name="Vollmers J."/>
            <person name="Rivas-Marin E."/>
            <person name="Kohn T."/>
            <person name="Peeters S.H."/>
            <person name="Heuer A."/>
            <person name="Rast P."/>
            <person name="Oberbeckmann S."/>
            <person name="Bunk B."/>
            <person name="Jeske O."/>
            <person name="Meyerdierks A."/>
            <person name="Storesund J.E."/>
            <person name="Kallscheuer N."/>
            <person name="Luecker S."/>
            <person name="Lage O.M."/>
            <person name="Pohl T."/>
            <person name="Merkel B.J."/>
            <person name="Hornburger P."/>
            <person name="Mueller R.-W."/>
            <person name="Bruemmer F."/>
            <person name="Labrenz M."/>
            <person name="Spormann A.M."/>
            <person name="Op den Camp H."/>
            <person name="Overmann J."/>
            <person name="Amann R."/>
            <person name="Jetten M.S.M."/>
            <person name="Mascher T."/>
            <person name="Medema M.H."/>
            <person name="Devos D.P."/>
            <person name="Kaster A.-K."/>
            <person name="Ovreas L."/>
            <person name="Rohde M."/>
            <person name="Galperin M.Y."/>
            <person name="Jogler C."/>
        </authorList>
    </citation>
    <scope>NUCLEOTIDE SEQUENCE [LARGE SCALE GENOMIC DNA]</scope>
    <source>
        <strain evidence="9 10">Pan265</strain>
    </source>
</reference>
<dbReference type="InterPro" id="IPR013325">
    <property type="entry name" value="RNA_pol_sigma_r2"/>
</dbReference>
<dbReference type="CDD" id="cd06171">
    <property type="entry name" value="Sigma70_r4"/>
    <property type="match status" value="1"/>
</dbReference>
<feature type="region of interest" description="Disordered" evidence="6">
    <location>
        <begin position="96"/>
        <end position="124"/>
    </location>
</feature>
<dbReference type="EMBL" id="CP036280">
    <property type="protein sequence ID" value="QDU70667.1"/>
    <property type="molecule type" value="Genomic_DNA"/>
</dbReference>
<evidence type="ECO:0000259" key="8">
    <source>
        <dbReference type="Pfam" id="PF08281"/>
    </source>
</evidence>
<dbReference type="PANTHER" id="PTHR43133:SF8">
    <property type="entry name" value="RNA POLYMERASE SIGMA FACTOR HI_1459-RELATED"/>
    <property type="match status" value="1"/>
</dbReference>
<keyword evidence="4" id="KW-0238">DNA-binding</keyword>
<dbReference type="NCBIfam" id="TIGR02937">
    <property type="entry name" value="sigma70-ECF"/>
    <property type="match status" value="1"/>
</dbReference>
<evidence type="ECO:0000256" key="2">
    <source>
        <dbReference type="ARBA" id="ARBA00023015"/>
    </source>
</evidence>
<feature type="domain" description="RNA polymerase sigma factor 70 region 4 type 2" evidence="8">
    <location>
        <begin position="128"/>
        <end position="180"/>
    </location>
</feature>
<accession>A0A518BUQ4</accession>
<dbReference type="SUPFAM" id="SSF88659">
    <property type="entry name" value="Sigma3 and sigma4 domains of RNA polymerase sigma factors"/>
    <property type="match status" value="1"/>
</dbReference>
<dbReference type="Pfam" id="PF08281">
    <property type="entry name" value="Sigma70_r4_2"/>
    <property type="match status" value="1"/>
</dbReference>
<name>A0A518BUQ4_9BACT</name>
<feature type="compositionally biased region" description="Basic and acidic residues" evidence="6">
    <location>
        <begin position="111"/>
        <end position="124"/>
    </location>
</feature>
<feature type="domain" description="RNA polymerase sigma-70 region 2" evidence="7">
    <location>
        <begin position="24"/>
        <end position="91"/>
    </location>
</feature>
<dbReference type="InterPro" id="IPR013249">
    <property type="entry name" value="RNA_pol_sigma70_r4_t2"/>
</dbReference>
<evidence type="ECO:0000256" key="1">
    <source>
        <dbReference type="ARBA" id="ARBA00010641"/>
    </source>
</evidence>
<dbReference type="InterPro" id="IPR013324">
    <property type="entry name" value="RNA_pol_sigma_r3/r4-like"/>
</dbReference>
<evidence type="ECO:0000313" key="9">
    <source>
        <dbReference type="EMBL" id="QDU70667.1"/>
    </source>
</evidence>
<dbReference type="Gene3D" id="1.10.10.10">
    <property type="entry name" value="Winged helix-like DNA-binding domain superfamily/Winged helix DNA-binding domain"/>
    <property type="match status" value="1"/>
</dbReference>
<keyword evidence="5" id="KW-0804">Transcription</keyword>
<organism evidence="9 10">
    <name type="scientific">Mucisphaera calidilacus</name>
    <dbReference type="NCBI Taxonomy" id="2527982"/>
    <lineage>
        <taxon>Bacteria</taxon>
        <taxon>Pseudomonadati</taxon>
        <taxon>Planctomycetota</taxon>
        <taxon>Phycisphaerae</taxon>
        <taxon>Phycisphaerales</taxon>
        <taxon>Phycisphaeraceae</taxon>
        <taxon>Mucisphaera</taxon>
    </lineage>
</organism>
<evidence type="ECO:0000259" key="7">
    <source>
        <dbReference type="Pfam" id="PF04542"/>
    </source>
</evidence>
<evidence type="ECO:0000256" key="6">
    <source>
        <dbReference type="SAM" id="MobiDB-lite"/>
    </source>
</evidence>